<dbReference type="PROSITE" id="PS00372">
    <property type="entry name" value="PTS_EIIA_TYPE_2_HIS"/>
    <property type="match status" value="1"/>
</dbReference>
<dbReference type="Pfam" id="PF00359">
    <property type="entry name" value="PTS_EIIA_2"/>
    <property type="match status" value="1"/>
</dbReference>
<keyword evidence="2" id="KW-0813">Transport</keyword>
<evidence type="ECO:0000313" key="9">
    <source>
        <dbReference type="Proteomes" id="UP000323824"/>
    </source>
</evidence>
<evidence type="ECO:0000259" key="7">
    <source>
        <dbReference type="PROSITE" id="PS51094"/>
    </source>
</evidence>
<dbReference type="EMBL" id="CP035807">
    <property type="protein sequence ID" value="QEN03998.1"/>
    <property type="molecule type" value="Genomic_DNA"/>
</dbReference>
<dbReference type="InterPro" id="IPR002178">
    <property type="entry name" value="PTS_EIIA_type-2_dom"/>
</dbReference>
<dbReference type="CDD" id="cd00211">
    <property type="entry name" value="PTS_IIA_fru"/>
    <property type="match status" value="1"/>
</dbReference>
<dbReference type="PROSITE" id="PS51094">
    <property type="entry name" value="PTS_EIIA_TYPE_2"/>
    <property type="match status" value="1"/>
</dbReference>
<keyword evidence="6" id="KW-0598">Phosphotransferase system</keyword>
<keyword evidence="4 8" id="KW-0762">Sugar transport</keyword>
<dbReference type="GO" id="GO:0016020">
    <property type="term" value="C:membrane"/>
    <property type="evidence" value="ECO:0007669"/>
    <property type="project" value="InterPro"/>
</dbReference>
<comment type="subcellular location">
    <subcellularLocation>
        <location evidence="1">Cytoplasm</location>
    </subcellularLocation>
</comment>
<dbReference type="InterPro" id="IPR016152">
    <property type="entry name" value="PTrfase/Anion_transptr"/>
</dbReference>
<dbReference type="NCBIfam" id="TIGR00848">
    <property type="entry name" value="fruA"/>
    <property type="match status" value="1"/>
</dbReference>
<dbReference type="PANTHER" id="PTHR47738">
    <property type="entry name" value="PTS SYSTEM FRUCTOSE-LIKE EIIA COMPONENT-RELATED"/>
    <property type="match status" value="1"/>
</dbReference>
<feature type="domain" description="PTS EIIA type-2" evidence="7">
    <location>
        <begin position="5"/>
        <end position="149"/>
    </location>
</feature>
<proteinExistence type="predicted"/>
<dbReference type="FunFam" id="3.40.930.10:FF:000009">
    <property type="entry name" value="PTS system, fructose specific IIABC component"/>
    <property type="match status" value="1"/>
</dbReference>
<reference evidence="8 9" key="1">
    <citation type="submission" date="2019-02" db="EMBL/GenBank/DDBJ databases">
        <authorList>
            <person name="Fomenkov A."/>
            <person name="Dubinina G."/>
            <person name="Grabovich M."/>
            <person name="Vincze T."/>
            <person name="Roberts R.J."/>
        </authorList>
    </citation>
    <scope>NUCLEOTIDE SEQUENCE [LARGE SCALE GENOMIC DNA]</scope>
    <source>
        <strain evidence="8 9">P</strain>
    </source>
</reference>
<dbReference type="Gene3D" id="3.40.930.10">
    <property type="entry name" value="Mannitol-specific EII, Chain A"/>
    <property type="match status" value="1"/>
</dbReference>
<dbReference type="InterPro" id="IPR004715">
    <property type="entry name" value="PTS_IIA_fruc"/>
</dbReference>
<keyword evidence="3" id="KW-0597">Phosphoprotein</keyword>
<dbReference type="GO" id="GO:0008982">
    <property type="term" value="F:protein-N(PI)-phosphohistidine-sugar phosphotransferase activity"/>
    <property type="evidence" value="ECO:0007669"/>
    <property type="project" value="InterPro"/>
</dbReference>
<accession>A0A5C1Q9G7</accession>
<dbReference type="KEGG" id="sper:EW093_04545"/>
<evidence type="ECO:0000256" key="6">
    <source>
        <dbReference type="ARBA" id="ARBA00022683"/>
    </source>
</evidence>
<evidence type="ECO:0000256" key="2">
    <source>
        <dbReference type="ARBA" id="ARBA00022448"/>
    </source>
</evidence>
<protein>
    <submittedName>
        <fullName evidence="8">PTS sugar transporter subunit IIA</fullName>
    </submittedName>
</protein>
<evidence type="ECO:0000256" key="3">
    <source>
        <dbReference type="ARBA" id="ARBA00022553"/>
    </source>
</evidence>
<sequence length="150" mass="16227">MALVDLLNKKVIKVPLKSKNKSDVLLELTTILAKAGKFKDIKSVVKALVERENIGSTGLGSGIAIPHAKTELVDELTVAVGISPKGIEFNAIDGELSTIFFLILAPPDQSVQHVKTLSEIANIVKDYSFCESLLEAKKPNTVLDIFKNTI</sequence>
<reference evidence="8 9" key="2">
    <citation type="submission" date="2019-09" db="EMBL/GenBank/DDBJ databases">
        <title>Complete Genome Sequence and Methylome Analysis of free living Spirochaetas.</title>
        <authorList>
            <person name="Leshcheva N."/>
            <person name="Mikheeva N."/>
        </authorList>
    </citation>
    <scope>NUCLEOTIDE SEQUENCE [LARGE SCALE GENOMIC DNA]</scope>
    <source>
        <strain evidence="8 9">P</strain>
    </source>
</reference>
<dbReference type="RefSeq" id="WP_149567255.1">
    <property type="nucleotide sequence ID" value="NZ_CP035807.1"/>
</dbReference>
<dbReference type="SUPFAM" id="SSF55804">
    <property type="entry name" value="Phoshotransferase/anion transport protein"/>
    <property type="match status" value="1"/>
</dbReference>
<name>A0A5C1Q9G7_9SPIO</name>
<evidence type="ECO:0000313" key="8">
    <source>
        <dbReference type="EMBL" id="QEN03998.1"/>
    </source>
</evidence>
<dbReference type="PANTHER" id="PTHR47738:SF2">
    <property type="entry name" value="PTS SYSTEM FRUCTOSE-LIKE EIIA COMPONENT"/>
    <property type="match status" value="1"/>
</dbReference>
<dbReference type="GO" id="GO:0005737">
    <property type="term" value="C:cytoplasm"/>
    <property type="evidence" value="ECO:0007669"/>
    <property type="project" value="UniProtKB-SubCell"/>
</dbReference>
<evidence type="ECO:0000256" key="4">
    <source>
        <dbReference type="ARBA" id="ARBA00022597"/>
    </source>
</evidence>
<dbReference type="Proteomes" id="UP000323824">
    <property type="component" value="Chromosome"/>
</dbReference>
<evidence type="ECO:0000256" key="5">
    <source>
        <dbReference type="ARBA" id="ARBA00022679"/>
    </source>
</evidence>
<organism evidence="8 9">
    <name type="scientific">Thiospirochaeta perfilievii</name>
    <dbReference type="NCBI Taxonomy" id="252967"/>
    <lineage>
        <taxon>Bacteria</taxon>
        <taxon>Pseudomonadati</taxon>
        <taxon>Spirochaetota</taxon>
        <taxon>Spirochaetia</taxon>
        <taxon>Spirochaetales</taxon>
        <taxon>Spirochaetaceae</taxon>
        <taxon>Thiospirochaeta</taxon>
    </lineage>
</organism>
<evidence type="ECO:0000256" key="1">
    <source>
        <dbReference type="ARBA" id="ARBA00004496"/>
    </source>
</evidence>
<gene>
    <name evidence="8" type="ORF">EW093_04545</name>
</gene>
<keyword evidence="9" id="KW-1185">Reference proteome</keyword>
<dbReference type="InterPro" id="IPR051541">
    <property type="entry name" value="PTS_SugarTrans_NitroReg"/>
</dbReference>
<keyword evidence="5" id="KW-0808">Transferase</keyword>
<dbReference type="GO" id="GO:0009401">
    <property type="term" value="P:phosphoenolpyruvate-dependent sugar phosphotransferase system"/>
    <property type="evidence" value="ECO:0007669"/>
    <property type="project" value="UniProtKB-KW"/>
</dbReference>
<dbReference type="AlphaFoldDB" id="A0A5C1Q9G7"/>
<dbReference type="OrthoDB" id="95460at2"/>